<dbReference type="Proteomes" id="UP000321736">
    <property type="component" value="Unassembled WGS sequence"/>
</dbReference>
<evidence type="ECO:0000256" key="2">
    <source>
        <dbReference type="SAM" id="MobiDB-lite"/>
    </source>
</evidence>
<dbReference type="InterPro" id="IPR004954">
    <property type="entry name" value="Mucin-bd"/>
</dbReference>
<sequence>MYQQHSNKLSSKGERKNKYHIRKFSAGIASVLFGSLVYINSGNIAEAAENEINQTASTGNPSQSTMVEQPNDKLTAENNDNATQNSQAVKSQETPIDEKLENKKDTTVNQPIIKPRAVPETSSAAHLTVAAPSAPVEAKKTTYHAPAPEANATTVAPIEGIKEQVYSKEVDYYPASKVAKTAEQQRGIYQARESLGLIVPAGKNFYIRQAQGSNQTDLRVDLMTDDSPLIRNANVSKNGKWTHISTTTDSTAFLRIPAGLNKKPVVEYYVEGDSGITLPTFRKNGNQQEFVEDWKKRDTSYGYVDGDKIAFLIPRIDLERIANLGAKPGRYSFHSLEEMIEYYEDIINHYDRWVGLNDDINSIHYNVPHKYFTIADKRGFGLAYYSTNNMGSNSPSMYGYLEKGWLSLHEVGHGYDGAMTGDGKMELIEVENNILANQYQTTVMGINDGWLYEGRQDKVQKGIHDRIIKANGTFKFGGSGFRDRLDFMTKMVRLTGIDGFTDLWKGIREEEAALTKLNKPFNQDVPRWINTFWLAEHGVNGTAYFDLYNIPITQDLKNELSTYNNSFAYPLAMLIDNPEEQKRLKEKLNLSSIYELVKSADLADTELSSNAEIILNLNGQTLPADVKVSLLEGGKEVTQAKVEDGKAVFPAVKPGVYKIAAPLSLDNALPVSQYLIVREKGDNQAILDYPKHNTTQAIMTQRISLRGLGNSEFAYVDYNPEKKTVKFVQNSGQPHLYFSDEYVHLKIEKADGTVLLDESFVGNHNLKSKVQDFNLEYGDKITVRHRE</sequence>
<feature type="compositionally biased region" description="Polar residues" evidence="2">
    <location>
        <begin position="55"/>
        <end position="68"/>
    </location>
</feature>
<evidence type="ECO:0000313" key="3">
    <source>
        <dbReference type="EMBL" id="GEP85334.1"/>
    </source>
</evidence>
<reference evidence="3 4" key="1">
    <citation type="submission" date="2019-07" db="EMBL/GenBank/DDBJ databases">
        <title>Whole genome shotgun sequence of Staphylococcus piscifermentans NBRC 109625.</title>
        <authorList>
            <person name="Hosoyama A."/>
            <person name="Uohara A."/>
            <person name="Ohji S."/>
            <person name="Ichikawa N."/>
        </authorList>
    </citation>
    <scope>NUCLEOTIDE SEQUENCE [LARGE SCALE GENOMIC DNA]</scope>
    <source>
        <strain evidence="3 4">NBRC 109625</strain>
    </source>
</reference>
<evidence type="ECO:0000256" key="1">
    <source>
        <dbReference type="ARBA" id="ARBA00022729"/>
    </source>
</evidence>
<gene>
    <name evidence="3" type="ORF">SPI02_19190</name>
</gene>
<feature type="compositionally biased region" description="Polar residues" evidence="2">
    <location>
        <begin position="76"/>
        <end position="94"/>
    </location>
</feature>
<comment type="caution">
    <text evidence="3">The sequence shown here is derived from an EMBL/GenBank/DDBJ whole genome shotgun (WGS) entry which is preliminary data.</text>
</comment>
<dbReference type="NCBIfam" id="TIGR01168">
    <property type="entry name" value="YSIRK_signal"/>
    <property type="match status" value="1"/>
</dbReference>
<dbReference type="InterPro" id="IPR005877">
    <property type="entry name" value="YSIRK_signal_dom"/>
</dbReference>
<dbReference type="InterPro" id="IPR031161">
    <property type="entry name" value="Peptidase_M60_dom"/>
</dbReference>
<dbReference type="RefSeq" id="WP_269457253.1">
    <property type="nucleotide sequence ID" value="NZ_BKAR01000026.1"/>
</dbReference>
<dbReference type="EMBL" id="BKAR01000026">
    <property type="protein sequence ID" value="GEP85334.1"/>
    <property type="molecule type" value="Genomic_DNA"/>
</dbReference>
<accession>A0A239UJC4</accession>
<dbReference type="Gene3D" id="3.40.390.80">
    <property type="entry name" value="Peptidase M60, enhancin-like domain 2"/>
    <property type="match status" value="1"/>
</dbReference>
<dbReference type="PROSITE" id="PS51723">
    <property type="entry name" value="PEPTIDASE_M60"/>
    <property type="match status" value="1"/>
</dbReference>
<organism evidence="3 4">
    <name type="scientific">Staphylococcus piscifermentans</name>
    <dbReference type="NCBI Taxonomy" id="70258"/>
    <lineage>
        <taxon>Bacteria</taxon>
        <taxon>Bacillati</taxon>
        <taxon>Bacillota</taxon>
        <taxon>Bacilli</taxon>
        <taxon>Bacillales</taxon>
        <taxon>Staphylococcaceae</taxon>
        <taxon>Staphylococcus</taxon>
    </lineage>
</organism>
<dbReference type="Pfam" id="PF04650">
    <property type="entry name" value="YSIRK_signal"/>
    <property type="match status" value="1"/>
</dbReference>
<name>A0A239UJC4_9STAP</name>
<dbReference type="SMART" id="SM01276">
    <property type="entry name" value="M60-like"/>
    <property type="match status" value="1"/>
</dbReference>
<feature type="region of interest" description="Disordered" evidence="2">
    <location>
        <begin position="55"/>
        <end position="103"/>
    </location>
</feature>
<keyword evidence="4" id="KW-1185">Reference proteome</keyword>
<protein>
    <submittedName>
        <fullName evidence="3">Uncharacterized protein</fullName>
    </submittedName>
</protein>
<dbReference type="Pfam" id="PF03272">
    <property type="entry name" value="Mucin_bdg"/>
    <property type="match status" value="1"/>
</dbReference>
<proteinExistence type="predicted"/>
<keyword evidence="1" id="KW-0732">Signal</keyword>
<evidence type="ECO:0000313" key="4">
    <source>
        <dbReference type="Proteomes" id="UP000321736"/>
    </source>
</evidence>
<dbReference type="AlphaFoldDB" id="A0A239UJC4"/>